<organism evidence="1 2">
    <name type="scientific">Ancylobacter novellus</name>
    <name type="common">Thiobacillus novellus</name>
    <dbReference type="NCBI Taxonomy" id="921"/>
    <lineage>
        <taxon>Bacteria</taxon>
        <taxon>Pseudomonadati</taxon>
        <taxon>Pseudomonadota</taxon>
        <taxon>Alphaproteobacteria</taxon>
        <taxon>Hyphomicrobiales</taxon>
        <taxon>Xanthobacteraceae</taxon>
        <taxon>Ancylobacter</taxon>
    </lineage>
</organism>
<evidence type="ECO:0000313" key="1">
    <source>
        <dbReference type="EMBL" id="PZQ81805.1"/>
    </source>
</evidence>
<dbReference type="Proteomes" id="UP000248887">
    <property type="component" value="Unassembled WGS sequence"/>
</dbReference>
<evidence type="ECO:0000313" key="2">
    <source>
        <dbReference type="Proteomes" id="UP000248887"/>
    </source>
</evidence>
<sequence length="74" mass="8325">MSTPDSHGRLKLSRVPKPATFADHRQGPVYALGHLRVMFAVDDIDETLERIRTRSARARSFNIGTRSALLHVRA</sequence>
<dbReference type="EMBL" id="QFQD01000039">
    <property type="protein sequence ID" value="PZQ81805.1"/>
    <property type="molecule type" value="Genomic_DNA"/>
</dbReference>
<proteinExistence type="predicted"/>
<dbReference type="SUPFAM" id="SSF54593">
    <property type="entry name" value="Glyoxalase/Bleomycin resistance protein/Dihydroxybiphenyl dioxygenase"/>
    <property type="match status" value="1"/>
</dbReference>
<protein>
    <submittedName>
        <fullName evidence="1">Uncharacterized protein</fullName>
    </submittedName>
</protein>
<dbReference type="InterPro" id="IPR029068">
    <property type="entry name" value="Glyas_Bleomycin-R_OHBP_Dase"/>
</dbReference>
<accession>A0A2W5R460</accession>
<gene>
    <name evidence="1" type="ORF">DI549_13075</name>
</gene>
<reference evidence="1 2" key="1">
    <citation type="submission" date="2017-08" db="EMBL/GenBank/DDBJ databases">
        <title>Infants hospitalized years apart are colonized by the same room-sourced microbial strains.</title>
        <authorList>
            <person name="Brooks B."/>
            <person name="Olm M.R."/>
            <person name="Firek B.A."/>
            <person name="Baker R."/>
            <person name="Thomas B.C."/>
            <person name="Morowitz M.J."/>
            <person name="Banfield J.F."/>
        </authorList>
    </citation>
    <scope>NUCLEOTIDE SEQUENCE [LARGE SCALE GENOMIC DNA]</scope>
    <source>
        <strain evidence="1">S2_005_001_R2_27</strain>
    </source>
</reference>
<dbReference type="AlphaFoldDB" id="A0A2W5R460"/>
<name>A0A2W5R460_ANCNO</name>
<dbReference type="Gene3D" id="3.10.180.10">
    <property type="entry name" value="2,3-Dihydroxybiphenyl 1,2-Dioxygenase, domain 1"/>
    <property type="match status" value="1"/>
</dbReference>
<comment type="caution">
    <text evidence="1">The sequence shown here is derived from an EMBL/GenBank/DDBJ whole genome shotgun (WGS) entry which is preliminary data.</text>
</comment>